<accession>A0A8K0GAM0</accession>
<evidence type="ECO:0000256" key="1">
    <source>
        <dbReference type="SAM" id="MobiDB-lite"/>
    </source>
</evidence>
<keyword evidence="4" id="KW-1185">Reference proteome</keyword>
<evidence type="ECO:0000313" key="4">
    <source>
        <dbReference type="Proteomes" id="UP000801492"/>
    </source>
</evidence>
<feature type="region of interest" description="Disordered" evidence="1">
    <location>
        <begin position="24"/>
        <end position="74"/>
    </location>
</feature>
<dbReference type="AlphaFoldDB" id="A0A8K0GAM0"/>
<feature type="compositionally biased region" description="Low complexity" evidence="1">
    <location>
        <begin position="53"/>
        <end position="62"/>
    </location>
</feature>
<dbReference type="Proteomes" id="UP000801492">
    <property type="component" value="Unassembled WGS sequence"/>
</dbReference>
<dbReference type="InterPro" id="IPR029526">
    <property type="entry name" value="PGBD"/>
</dbReference>
<sequence length="187" mass="21397">MKGKENMMNSNDPYELEAIRLSQMFDEVSTDEEEDPYHDSDDEYGSDRNYVPSGSSNSNASSIKNRYGKEQNKPEEVATYNDHMSGIDRCDQMTATYATLRKTIRCRTNSYDLEAQAYIGEWFGEAPGKNEGIRVVMDLTQELRGQNVTCDDLFTSYKLTQTFLKRNLTQPGTVRKNKPELLVKAEE</sequence>
<comment type="caution">
    <text evidence="3">The sequence shown here is derived from an EMBL/GenBank/DDBJ whole genome shotgun (WGS) entry which is preliminary data.</text>
</comment>
<gene>
    <name evidence="3" type="ORF">ILUMI_13749</name>
</gene>
<evidence type="ECO:0000259" key="2">
    <source>
        <dbReference type="Pfam" id="PF13843"/>
    </source>
</evidence>
<dbReference type="OrthoDB" id="6778564at2759"/>
<dbReference type="Pfam" id="PF13843">
    <property type="entry name" value="DDE_Tnp_1_7"/>
    <property type="match status" value="1"/>
</dbReference>
<feature type="compositionally biased region" description="Acidic residues" evidence="1">
    <location>
        <begin position="28"/>
        <end position="44"/>
    </location>
</feature>
<evidence type="ECO:0000313" key="3">
    <source>
        <dbReference type="EMBL" id="KAF2892424.1"/>
    </source>
</evidence>
<organism evidence="3 4">
    <name type="scientific">Ignelater luminosus</name>
    <name type="common">Cucubano</name>
    <name type="synonym">Pyrophorus luminosus</name>
    <dbReference type="NCBI Taxonomy" id="2038154"/>
    <lineage>
        <taxon>Eukaryota</taxon>
        <taxon>Metazoa</taxon>
        <taxon>Ecdysozoa</taxon>
        <taxon>Arthropoda</taxon>
        <taxon>Hexapoda</taxon>
        <taxon>Insecta</taxon>
        <taxon>Pterygota</taxon>
        <taxon>Neoptera</taxon>
        <taxon>Endopterygota</taxon>
        <taxon>Coleoptera</taxon>
        <taxon>Polyphaga</taxon>
        <taxon>Elateriformia</taxon>
        <taxon>Elateroidea</taxon>
        <taxon>Elateridae</taxon>
        <taxon>Agrypninae</taxon>
        <taxon>Pyrophorini</taxon>
        <taxon>Ignelater</taxon>
    </lineage>
</organism>
<name>A0A8K0GAM0_IGNLU</name>
<feature type="domain" description="PiggyBac transposable element-derived protein" evidence="2">
    <location>
        <begin position="128"/>
        <end position="180"/>
    </location>
</feature>
<proteinExistence type="predicted"/>
<protein>
    <recommendedName>
        <fullName evidence="2">PiggyBac transposable element-derived protein domain-containing protein</fullName>
    </recommendedName>
</protein>
<reference evidence="3" key="1">
    <citation type="submission" date="2019-08" db="EMBL/GenBank/DDBJ databases">
        <title>The genome of the North American firefly Photinus pyralis.</title>
        <authorList>
            <consortium name="Photinus pyralis genome working group"/>
            <person name="Fallon T.R."/>
            <person name="Sander Lower S.E."/>
            <person name="Weng J.-K."/>
        </authorList>
    </citation>
    <scope>NUCLEOTIDE SEQUENCE</scope>
    <source>
        <strain evidence="3">TRF0915ILg1</strain>
        <tissue evidence="3">Whole body</tissue>
    </source>
</reference>
<dbReference type="EMBL" id="VTPC01008742">
    <property type="protein sequence ID" value="KAF2892424.1"/>
    <property type="molecule type" value="Genomic_DNA"/>
</dbReference>